<accession>A0A8S9QJV7</accession>
<sequence>MVDGLKRRLSHGSVTVVFRLIKSRAIDVIPRVDMRGSDLSSWRLTWKPEERANNSL</sequence>
<gene>
    <name evidence="1" type="ORF">F2Q69_00011292</name>
</gene>
<reference evidence="1" key="1">
    <citation type="submission" date="2019-12" db="EMBL/GenBank/DDBJ databases">
        <title>Genome sequencing and annotation of Brassica cretica.</title>
        <authorList>
            <person name="Studholme D.J."/>
            <person name="Sarris P."/>
        </authorList>
    </citation>
    <scope>NUCLEOTIDE SEQUENCE</scope>
    <source>
        <strain evidence="1">PFS-109/04</strain>
        <tissue evidence="1">Leaf</tissue>
    </source>
</reference>
<evidence type="ECO:0000313" key="2">
    <source>
        <dbReference type="Proteomes" id="UP000712600"/>
    </source>
</evidence>
<proteinExistence type="predicted"/>
<comment type="caution">
    <text evidence="1">The sequence shown here is derived from an EMBL/GenBank/DDBJ whole genome shotgun (WGS) entry which is preliminary data.</text>
</comment>
<organism evidence="1 2">
    <name type="scientific">Brassica cretica</name>
    <name type="common">Mustard</name>
    <dbReference type="NCBI Taxonomy" id="69181"/>
    <lineage>
        <taxon>Eukaryota</taxon>
        <taxon>Viridiplantae</taxon>
        <taxon>Streptophyta</taxon>
        <taxon>Embryophyta</taxon>
        <taxon>Tracheophyta</taxon>
        <taxon>Spermatophyta</taxon>
        <taxon>Magnoliopsida</taxon>
        <taxon>eudicotyledons</taxon>
        <taxon>Gunneridae</taxon>
        <taxon>Pentapetalae</taxon>
        <taxon>rosids</taxon>
        <taxon>malvids</taxon>
        <taxon>Brassicales</taxon>
        <taxon>Brassicaceae</taxon>
        <taxon>Brassiceae</taxon>
        <taxon>Brassica</taxon>
    </lineage>
</organism>
<name>A0A8S9QJV7_BRACR</name>
<dbReference type="EMBL" id="QGKX02000996">
    <property type="protein sequence ID" value="KAF3553124.1"/>
    <property type="molecule type" value="Genomic_DNA"/>
</dbReference>
<evidence type="ECO:0000313" key="1">
    <source>
        <dbReference type="EMBL" id="KAF3553124.1"/>
    </source>
</evidence>
<protein>
    <submittedName>
        <fullName evidence="1">Uncharacterized protein</fullName>
    </submittedName>
</protein>
<dbReference type="AlphaFoldDB" id="A0A8S9QJV7"/>
<dbReference type="Proteomes" id="UP000712600">
    <property type="component" value="Unassembled WGS sequence"/>
</dbReference>